<dbReference type="Proteomes" id="UP001470230">
    <property type="component" value="Unassembled WGS sequence"/>
</dbReference>
<comment type="caution">
    <text evidence="2">The sequence shown here is derived from an EMBL/GenBank/DDBJ whole genome shotgun (WGS) entry which is preliminary data.</text>
</comment>
<proteinExistence type="predicted"/>
<name>A0ABR2ID01_9EUKA</name>
<evidence type="ECO:0000313" key="3">
    <source>
        <dbReference type="Proteomes" id="UP001470230"/>
    </source>
</evidence>
<feature type="region of interest" description="Disordered" evidence="1">
    <location>
        <begin position="236"/>
        <end position="255"/>
    </location>
</feature>
<gene>
    <name evidence="2" type="ORF">M9Y10_012578</name>
</gene>
<evidence type="ECO:0000256" key="1">
    <source>
        <dbReference type="SAM" id="MobiDB-lite"/>
    </source>
</evidence>
<keyword evidence="3" id="KW-1185">Reference proteome</keyword>
<organism evidence="2 3">
    <name type="scientific">Tritrichomonas musculus</name>
    <dbReference type="NCBI Taxonomy" id="1915356"/>
    <lineage>
        <taxon>Eukaryota</taxon>
        <taxon>Metamonada</taxon>
        <taxon>Parabasalia</taxon>
        <taxon>Tritrichomonadida</taxon>
        <taxon>Tritrichomonadidae</taxon>
        <taxon>Tritrichomonas</taxon>
    </lineage>
</organism>
<feature type="compositionally biased region" description="Basic and acidic residues" evidence="1">
    <location>
        <begin position="236"/>
        <end position="247"/>
    </location>
</feature>
<sequence length="255" mass="29848">MEKNSFQKEIAQLEQINKEQKMIIQILCDAYYSSDRENYDYNRIFNLISKSSLKMIYPSPKKDTQTTNNNDLERIKELEKLIIQQDQEYAKLEQKLIEYNAKAKEYEDEMAQNEREKAQIIANFQHSSTSNGSNVSNHFKELEKKAQELTEECNKARARNNDAQSLYGEIQQQLIQSQNQVKMLEKQVENSKSQLLASANQDEDLLRQISEQDKLIEDLTTELTEANNKIAKLKRENQSIRDQLMAHDDDDSEEV</sequence>
<accession>A0ABR2ID01</accession>
<protein>
    <submittedName>
        <fullName evidence="2">Uncharacterized protein</fullName>
    </submittedName>
</protein>
<dbReference type="EMBL" id="JAPFFF010000018">
    <property type="protein sequence ID" value="KAK8860886.1"/>
    <property type="molecule type" value="Genomic_DNA"/>
</dbReference>
<evidence type="ECO:0000313" key="2">
    <source>
        <dbReference type="EMBL" id="KAK8860886.1"/>
    </source>
</evidence>
<reference evidence="2 3" key="1">
    <citation type="submission" date="2024-04" db="EMBL/GenBank/DDBJ databases">
        <title>Tritrichomonas musculus Genome.</title>
        <authorList>
            <person name="Alves-Ferreira E."/>
            <person name="Grigg M."/>
            <person name="Lorenzi H."/>
            <person name="Galac M."/>
        </authorList>
    </citation>
    <scope>NUCLEOTIDE SEQUENCE [LARGE SCALE GENOMIC DNA]</scope>
    <source>
        <strain evidence="2 3">EAF2021</strain>
    </source>
</reference>